<evidence type="ECO:0000313" key="1">
    <source>
        <dbReference type="EMBL" id="VEF72643.1"/>
    </source>
</evidence>
<organism evidence="1 2">
    <name type="scientific">Pseudomonas chlororaphis</name>
    <dbReference type="NCBI Taxonomy" id="587753"/>
    <lineage>
        <taxon>Bacteria</taxon>
        <taxon>Pseudomonadati</taxon>
        <taxon>Pseudomonadota</taxon>
        <taxon>Gammaproteobacteria</taxon>
        <taxon>Pseudomonadales</taxon>
        <taxon>Pseudomonadaceae</taxon>
        <taxon>Pseudomonas</taxon>
    </lineage>
</organism>
<reference evidence="1 2" key="1">
    <citation type="submission" date="2018-12" db="EMBL/GenBank/DDBJ databases">
        <authorList>
            <consortium name="Pathogen Informatics"/>
        </authorList>
    </citation>
    <scope>NUCLEOTIDE SEQUENCE [LARGE SCALE GENOMIC DNA]</scope>
    <source>
        <strain evidence="1 2">NCTC7357</strain>
    </source>
</reference>
<dbReference type="AlphaFoldDB" id="A0AAX3FQ53"/>
<dbReference type="Proteomes" id="UP000277437">
    <property type="component" value="Chromosome"/>
</dbReference>
<dbReference type="EMBL" id="LR134334">
    <property type="protein sequence ID" value="VEF72643.1"/>
    <property type="molecule type" value="Genomic_DNA"/>
</dbReference>
<protein>
    <recommendedName>
        <fullName evidence="3">RND transporter</fullName>
    </recommendedName>
</protein>
<proteinExistence type="predicted"/>
<evidence type="ECO:0008006" key="3">
    <source>
        <dbReference type="Google" id="ProtNLM"/>
    </source>
</evidence>
<sequence length="54" mass="5595">MSRLSSPVNIGLAALLLTGCTVGPQYSRPAQLPSIGPWEAAGNPVEAAFLSKEK</sequence>
<accession>A0AAX3FQ53</accession>
<name>A0AAX3FQ53_9PSED</name>
<dbReference type="PROSITE" id="PS51257">
    <property type="entry name" value="PROKAR_LIPOPROTEIN"/>
    <property type="match status" value="1"/>
</dbReference>
<evidence type="ECO:0000313" key="2">
    <source>
        <dbReference type="Proteomes" id="UP000277437"/>
    </source>
</evidence>
<gene>
    <name evidence="1" type="ORF">NCTC7357_00879</name>
</gene>